<protein>
    <recommendedName>
        <fullName evidence="6">Mutator family transposase</fullName>
    </recommendedName>
</protein>
<comment type="similarity">
    <text evidence="2 6">Belongs to the transposase mutator family.</text>
</comment>
<proteinExistence type="inferred from homology"/>
<dbReference type="EMBL" id="JAPDHZ010000002">
    <property type="protein sequence ID" value="MDG0791108.1"/>
    <property type="molecule type" value="Genomic_DNA"/>
</dbReference>
<keyword evidence="5 6" id="KW-0233">DNA recombination</keyword>
<dbReference type="EMBL" id="JAPDHZ010000008">
    <property type="protein sequence ID" value="MDG0794934.1"/>
    <property type="molecule type" value="Genomic_DNA"/>
</dbReference>
<dbReference type="InterPro" id="IPR001207">
    <property type="entry name" value="Transposase_mutator"/>
</dbReference>
<evidence type="ECO:0000313" key="8">
    <source>
        <dbReference type="EMBL" id="MDG0791108.1"/>
    </source>
</evidence>
<dbReference type="AlphaFoldDB" id="A0A9X4KHI7"/>
<dbReference type="RefSeq" id="WP_277564084.1">
    <property type="nucleotide sequence ID" value="NZ_JAPDHZ010000002.1"/>
</dbReference>
<keyword evidence="3 6" id="KW-0815">Transposition</keyword>
<evidence type="ECO:0000313" key="7">
    <source>
        <dbReference type="EMBL" id="MDG0790229.1"/>
    </source>
</evidence>
<evidence type="ECO:0000256" key="6">
    <source>
        <dbReference type="RuleBase" id="RU365089"/>
    </source>
</evidence>
<keyword evidence="4 6" id="KW-0238">DNA-binding</keyword>
<dbReference type="EMBL" id="JAPDHZ010000008">
    <property type="protein sequence ID" value="MDG0794867.1"/>
    <property type="molecule type" value="Genomic_DNA"/>
</dbReference>
<dbReference type="GO" id="GO:0003677">
    <property type="term" value="F:DNA binding"/>
    <property type="evidence" value="ECO:0007669"/>
    <property type="project" value="UniProtKB-UniRule"/>
</dbReference>
<name>A0A9X4KHI7_9BACL</name>
<dbReference type="GO" id="GO:0004803">
    <property type="term" value="F:transposase activity"/>
    <property type="evidence" value="ECO:0007669"/>
    <property type="project" value="UniProtKB-UniRule"/>
</dbReference>
<comment type="function">
    <text evidence="1 6">Required for the transposition of the insertion element.</text>
</comment>
<evidence type="ECO:0000256" key="1">
    <source>
        <dbReference type="ARBA" id="ARBA00002190"/>
    </source>
</evidence>
<accession>A0A9X4KHI7</accession>
<keyword evidence="14" id="KW-1185">Reference proteome</keyword>
<evidence type="ECO:0000313" key="13">
    <source>
        <dbReference type="EMBL" id="MDG0794934.1"/>
    </source>
</evidence>
<organism evidence="9 14">
    <name type="scientific">Cohnella ginsengisoli</name>
    <dbReference type="NCBI Taxonomy" id="425004"/>
    <lineage>
        <taxon>Bacteria</taxon>
        <taxon>Bacillati</taxon>
        <taxon>Bacillota</taxon>
        <taxon>Bacilli</taxon>
        <taxon>Bacillales</taxon>
        <taxon>Paenibacillaceae</taxon>
        <taxon>Cohnella</taxon>
    </lineage>
</organism>
<dbReference type="PANTHER" id="PTHR33217:SF7">
    <property type="entry name" value="TRANSPOSASE FOR INSERTION SEQUENCE ELEMENT IS1081"/>
    <property type="match status" value="1"/>
</dbReference>
<keyword evidence="6" id="KW-0814">Transposable element</keyword>
<dbReference type="EMBL" id="JAPDHZ010000002">
    <property type="protein sequence ID" value="MDG0790229.1"/>
    <property type="molecule type" value="Genomic_DNA"/>
</dbReference>
<evidence type="ECO:0000313" key="12">
    <source>
        <dbReference type="EMBL" id="MDG0794867.1"/>
    </source>
</evidence>
<dbReference type="GO" id="GO:0006313">
    <property type="term" value="P:DNA transposition"/>
    <property type="evidence" value="ECO:0007669"/>
    <property type="project" value="UniProtKB-UniRule"/>
</dbReference>
<dbReference type="Pfam" id="PF00872">
    <property type="entry name" value="Transposase_mut"/>
    <property type="match status" value="1"/>
</dbReference>
<dbReference type="PANTHER" id="PTHR33217">
    <property type="entry name" value="TRANSPOSASE FOR INSERTION SEQUENCE ELEMENT IS1081"/>
    <property type="match status" value="1"/>
</dbReference>
<evidence type="ECO:0000313" key="14">
    <source>
        <dbReference type="Proteomes" id="UP001153387"/>
    </source>
</evidence>
<dbReference type="EMBL" id="JAPDHZ010000003">
    <property type="protein sequence ID" value="MDG0792682.1"/>
    <property type="molecule type" value="Genomic_DNA"/>
</dbReference>
<dbReference type="EMBL" id="JAPDHZ010000003">
    <property type="protein sequence ID" value="MDG0792071.1"/>
    <property type="molecule type" value="Genomic_DNA"/>
</dbReference>
<reference evidence="9 14" key="1">
    <citation type="submission" date="2022-10" db="EMBL/GenBank/DDBJ databases">
        <title>Comparative genomic analysis of Cohnella hashimotonis sp. nov., isolated from the International Space Station.</title>
        <authorList>
            <person name="Simpson A."/>
            <person name="Venkateswaran K."/>
        </authorList>
    </citation>
    <scope>NUCLEOTIDE SEQUENCE [LARGE SCALE GENOMIC DNA]</scope>
    <source>
        <strain evidence="9 14">DSM 18997</strain>
    </source>
</reference>
<evidence type="ECO:0000256" key="5">
    <source>
        <dbReference type="ARBA" id="ARBA00023172"/>
    </source>
</evidence>
<dbReference type="Proteomes" id="UP001153387">
    <property type="component" value="Unassembled WGS sequence"/>
</dbReference>
<dbReference type="NCBIfam" id="NF033543">
    <property type="entry name" value="transpos_IS256"/>
    <property type="match status" value="1"/>
</dbReference>
<evidence type="ECO:0000256" key="2">
    <source>
        <dbReference type="ARBA" id="ARBA00010961"/>
    </source>
</evidence>
<evidence type="ECO:0000256" key="4">
    <source>
        <dbReference type="ARBA" id="ARBA00023125"/>
    </source>
</evidence>
<evidence type="ECO:0000313" key="11">
    <source>
        <dbReference type="EMBL" id="MDG0794273.1"/>
    </source>
</evidence>
<evidence type="ECO:0000313" key="9">
    <source>
        <dbReference type="EMBL" id="MDG0792071.1"/>
    </source>
</evidence>
<dbReference type="EMBL" id="JAPDHZ010000006">
    <property type="protein sequence ID" value="MDG0794273.1"/>
    <property type="molecule type" value="Genomic_DNA"/>
</dbReference>
<evidence type="ECO:0000313" key="10">
    <source>
        <dbReference type="EMBL" id="MDG0792682.1"/>
    </source>
</evidence>
<gene>
    <name evidence="7" type="ORF">OMP38_04725</name>
    <name evidence="8" type="ORF">OMP38_09670</name>
    <name evidence="9" type="ORF">OMP38_15260</name>
    <name evidence="10" type="ORF">OMP38_18725</name>
    <name evidence="11" type="ORF">OMP38_28120</name>
    <name evidence="12" type="ORF">OMP38_31600</name>
    <name evidence="13" type="ORF">OMP38_31980</name>
</gene>
<evidence type="ECO:0000256" key="3">
    <source>
        <dbReference type="ARBA" id="ARBA00022578"/>
    </source>
</evidence>
<comment type="caution">
    <text evidence="9">The sequence shown here is derived from an EMBL/GenBank/DDBJ whole genome shotgun (WGS) entry which is preliminary data.</text>
</comment>
<sequence>MAQYQITLDEALLHQLFIGQARDEGVAKLLETVLNQVLKAQATDQLEAEPYERTQTRQGQRNGSYARGLTTRVGKLQLEVPRFRDGQFSTELFARYQRSEQALVTSLMEMVVNGVSTRKVQRITEELCGTTFSKSTVSELCKQLDPLVESWRTRSLEEKSYPFVIVDAMYVKVRENGRVRSRGVLTGYGINEHGNREVLGISIDDTESEASWSAFFEGLKQRGLHGVDLVISDTHGGLVQAIKHHFQGATWQRCQTHFTRNILDVTPKALQSEIKAALRSIFEAQNLESARRLLEETQEMYQEKAPKAMETLERGFDDATAVLAYPEEYRVRIRTSNGMERVNREIRRRESVIQIFPNRESVIRLIGAVLMELEELWSNKRFMDMTRYHAWQKERAKNQK</sequence>